<sequence>AISYLLEEPFHKILSDRSFWEKIIEQGFDTYGKEAT</sequence>
<gene>
    <name evidence="1" type="ORF">Tci_628529</name>
</gene>
<protein>
    <submittedName>
        <fullName evidence="1">Uncharacterized protein</fullName>
    </submittedName>
</protein>
<name>A0A699JVN9_TANCI</name>
<evidence type="ECO:0000313" key="1">
    <source>
        <dbReference type="EMBL" id="GFA56557.1"/>
    </source>
</evidence>
<dbReference type="AlphaFoldDB" id="A0A699JVN9"/>
<feature type="non-terminal residue" evidence="1">
    <location>
        <position position="36"/>
    </location>
</feature>
<accession>A0A699JVN9</accession>
<comment type="caution">
    <text evidence="1">The sequence shown here is derived from an EMBL/GenBank/DDBJ whole genome shotgun (WGS) entry which is preliminary data.</text>
</comment>
<proteinExistence type="predicted"/>
<dbReference type="EMBL" id="BKCJ010446685">
    <property type="protein sequence ID" value="GFA56557.1"/>
    <property type="molecule type" value="Genomic_DNA"/>
</dbReference>
<feature type="non-terminal residue" evidence="1">
    <location>
        <position position="1"/>
    </location>
</feature>
<reference evidence="1" key="1">
    <citation type="journal article" date="2019" name="Sci. Rep.">
        <title>Draft genome of Tanacetum cinerariifolium, the natural source of mosquito coil.</title>
        <authorList>
            <person name="Yamashiro T."/>
            <person name="Shiraishi A."/>
            <person name="Satake H."/>
            <person name="Nakayama K."/>
        </authorList>
    </citation>
    <scope>NUCLEOTIDE SEQUENCE</scope>
</reference>
<organism evidence="1">
    <name type="scientific">Tanacetum cinerariifolium</name>
    <name type="common">Dalmatian daisy</name>
    <name type="synonym">Chrysanthemum cinerariifolium</name>
    <dbReference type="NCBI Taxonomy" id="118510"/>
    <lineage>
        <taxon>Eukaryota</taxon>
        <taxon>Viridiplantae</taxon>
        <taxon>Streptophyta</taxon>
        <taxon>Embryophyta</taxon>
        <taxon>Tracheophyta</taxon>
        <taxon>Spermatophyta</taxon>
        <taxon>Magnoliopsida</taxon>
        <taxon>eudicotyledons</taxon>
        <taxon>Gunneridae</taxon>
        <taxon>Pentapetalae</taxon>
        <taxon>asterids</taxon>
        <taxon>campanulids</taxon>
        <taxon>Asterales</taxon>
        <taxon>Asteraceae</taxon>
        <taxon>Asteroideae</taxon>
        <taxon>Anthemideae</taxon>
        <taxon>Anthemidinae</taxon>
        <taxon>Tanacetum</taxon>
    </lineage>
</organism>